<accession>A0ABQ1GVW5</accession>
<comment type="caution">
    <text evidence="1">The sequence shown here is derived from an EMBL/GenBank/DDBJ whole genome shotgun (WGS) entry which is preliminary data.</text>
</comment>
<gene>
    <name evidence="1" type="ORF">GCM10010981_45920</name>
</gene>
<reference evidence="2" key="1">
    <citation type="journal article" date="2019" name="Int. J. Syst. Evol. Microbiol.">
        <title>The Global Catalogue of Microorganisms (GCM) 10K type strain sequencing project: providing services to taxonomists for standard genome sequencing and annotation.</title>
        <authorList>
            <consortium name="The Broad Institute Genomics Platform"/>
            <consortium name="The Broad Institute Genome Sequencing Center for Infectious Disease"/>
            <person name="Wu L."/>
            <person name="Ma J."/>
        </authorList>
    </citation>
    <scope>NUCLEOTIDE SEQUENCE [LARGE SCALE GENOMIC DNA]</scope>
    <source>
        <strain evidence="2">CGMCC 1.15439</strain>
    </source>
</reference>
<proteinExistence type="predicted"/>
<dbReference type="EMBL" id="BMJA01000007">
    <property type="protein sequence ID" value="GGA51344.1"/>
    <property type="molecule type" value="Genomic_DNA"/>
</dbReference>
<dbReference type="RefSeq" id="WP_188798270.1">
    <property type="nucleotide sequence ID" value="NZ_BMJA01000007.1"/>
</dbReference>
<sequence length="95" mass="11255">MSQRLHKWLSLTKTVTSTLHEHKMTSDQKQVLKVRDAHGDTLDAHIERREKSTIHVQLVIPNGPTHENRFTRMSDDKLVSAIERWMKREWICARQ</sequence>
<name>A0ABQ1GVW5_9GAMM</name>
<dbReference type="Proteomes" id="UP000620046">
    <property type="component" value="Unassembled WGS sequence"/>
</dbReference>
<organism evidence="1 2">
    <name type="scientific">Dyella nitratireducens</name>
    <dbReference type="NCBI Taxonomy" id="1849580"/>
    <lineage>
        <taxon>Bacteria</taxon>
        <taxon>Pseudomonadati</taxon>
        <taxon>Pseudomonadota</taxon>
        <taxon>Gammaproteobacteria</taxon>
        <taxon>Lysobacterales</taxon>
        <taxon>Rhodanobacteraceae</taxon>
        <taxon>Dyella</taxon>
    </lineage>
</organism>
<evidence type="ECO:0000313" key="2">
    <source>
        <dbReference type="Proteomes" id="UP000620046"/>
    </source>
</evidence>
<protein>
    <submittedName>
        <fullName evidence="1">Uncharacterized protein</fullName>
    </submittedName>
</protein>
<keyword evidence="2" id="KW-1185">Reference proteome</keyword>
<evidence type="ECO:0000313" key="1">
    <source>
        <dbReference type="EMBL" id="GGA51344.1"/>
    </source>
</evidence>